<reference evidence="4 5" key="1">
    <citation type="submission" date="2017-05" db="EMBL/GenBank/DDBJ databases">
        <title>Genomic insights into alkan degradation activity of Oleiphilus messinensis.</title>
        <authorList>
            <person name="Kozyavkin S.A."/>
            <person name="Slesarev A.I."/>
            <person name="Golyshin P.N."/>
            <person name="Korzhenkov A."/>
            <person name="Golyshina O.N."/>
            <person name="Toshchakov S.V."/>
        </authorList>
    </citation>
    <scope>NUCLEOTIDE SEQUENCE [LARGE SCALE GENOMIC DNA]</scope>
    <source>
        <strain evidence="4 5">ME102</strain>
    </source>
</reference>
<keyword evidence="5" id="KW-1185">Reference proteome</keyword>
<dbReference type="PANTHER" id="PTHR21621">
    <property type="entry name" value="RIBOSOMAL PROTEIN S6 MODIFICATION PROTEIN"/>
    <property type="match status" value="1"/>
</dbReference>
<dbReference type="SUPFAM" id="SSF56059">
    <property type="entry name" value="Glutathione synthetase ATP-binding domain-like"/>
    <property type="match status" value="1"/>
</dbReference>
<dbReference type="Pfam" id="PF14398">
    <property type="entry name" value="ATPgrasp_YheCD"/>
    <property type="match status" value="1"/>
</dbReference>
<dbReference type="GO" id="GO:0009432">
    <property type="term" value="P:SOS response"/>
    <property type="evidence" value="ECO:0007669"/>
    <property type="project" value="TreeGrafter"/>
</dbReference>
<dbReference type="RefSeq" id="WP_157678212.1">
    <property type="nucleotide sequence ID" value="NZ_CP021425.1"/>
</dbReference>
<dbReference type="EMBL" id="CP021425">
    <property type="protein sequence ID" value="ARU55674.1"/>
    <property type="molecule type" value="Genomic_DNA"/>
</dbReference>
<dbReference type="GO" id="GO:0005524">
    <property type="term" value="F:ATP binding"/>
    <property type="evidence" value="ECO:0007669"/>
    <property type="project" value="UniProtKB-UniRule"/>
</dbReference>
<proteinExistence type="predicted"/>
<keyword evidence="2" id="KW-0067">ATP-binding</keyword>
<evidence type="ECO:0000313" key="5">
    <source>
        <dbReference type="Proteomes" id="UP000196027"/>
    </source>
</evidence>
<evidence type="ECO:0000256" key="2">
    <source>
        <dbReference type="PROSITE-ProRule" id="PRU00409"/>
    </source>
</evidence>
<dbReference type="GO" id="GO:0018169">
    <property type="term" value="F:ribosomal S6-glutamic acid ligase activity"/>
    <property type="evidence" value="ECO:0007669"/>
    <property type="project" value="TreeGrafter"/>
</dbReference>
<dbReference type="KEGG" id="ome:OLMES_1599"/>
<dbReference type="InterPro" id="IPR011761">
    <property type="entry name" value="ATP-grasp"/>
</dbReference>
<feature type="domain" description="ATP-grasp" evidence="3">
    <location>
        <begin position="160"/>
        <end position="389"/>
    </location>
</feature>
<dbReference type="InterPro" id="IPR026838">
    <property type="entry name" value="YheC/D"/>
</dbReference>
<dbReference type="PROSITE" id="PS50975">
    <property type="entry name" value="ATP_GRASP"/>
    <property type="match status" value="1"/>
</dbReference>
<dbReference type="Gene3D" id="3.30.470.20">
    <property type="entry name" value="ATP-grasp fold, B domain"/>
    <property type="match status" value="1"/>
</dbReference>
<dbReference type="GO" id="GO:0046872">
    <property type="term" value="F:metal ion binding"/>
    <property type="evidence" value="ECO:0007669"/>
    <property type="project" value="InterPro"/>
</dbReference>
<sequence>MAYTRLGWLLIGHPEHPRITGYRAALAEHTRDPIAVLSYQEILHAIPTLHDQLVSRLKKLDVDTIVIRIDSPGEHFGVEKQLTALGAQYPNARLSPTQAMALEPDPGCIRYMREWYRGFKTLLDQLQHAAEHAARYLGKPVRFFNAPEDIVLMFDKLRCQRALRDAGLTVPKHLPEVADHEALRAQMQQLRCYRVFIKPRHGSSASGVLSYQIKPDGSAEILTGALEWVSTKGKAVLYNSLHVHRYTGGHQINQIIDYILAEGAFVEHWIPKAQHQGKSFDIRVLTVQREVCHSLLRLSHSPLTNLHLGNQRLTIDEAHFAPQVIEALSQSAQSVAEHFPDSFTLGIDILLSSRRLKPYILEVNAFGDHLHNIRHRGLNPQQLQISKWYTATHANH</sequence>
<dbReference type="Proteomes" id="UP000196027">
    <property type="component" value="Chromosome"/>
</dbReference>
<keyword evidence="4" id="KW-0436">Ligase</keyword>
<name>A0A1Y0I8A7_9GAMM</name>
<gene>
    <name evidence="4" type="ORF">OLMES_1599</name>
</gene>
<evidence type="ECO:0000313" key="4">
    <source>
        <dbReference type="EMBL" id="ARU55674.1"/>
    </source>
</evidence>
<dbReference type="PANTHER" id="PTHR21621:SF0">
    <property type="entry name" value="BETA-CITRYLGLUTAMATE SYNTHASE B-RELATED"/>
    <property type="match status" value="1"/>
</dbReference>
<organism evidence="4 5">
    <name type="scientific">Oleiphilus messinensis</name>
    <dbReference type="NCBI Taxonomy" id="141451"/>
    <lineage>
        <taxon>Bacteria</taxon>
        <taxon>Pseudomonadati</taxon>
        <taxon>Pseudomonadota</taxon>
        <taxon>Gammaproteobacteria</taxon>
        <taxon>Oceanospirillales</taxon>
        <taxon>Oleiphilaceae</taxon>
        <taxon>Oleiphilus</taxon>
    </lineage>
</organism>
<dbReference type="OrthoDB" id="9789963at2"/>
<protein>
    <submittedName>
        <fullName evidence="4">ATP-dependent carboxylate-amine ligase</fullName>
    </submittedName>
</protein>
<evidence type="ECO:0000256" key="1">
    <source>
        <dbReference type="ARBA" id="ARBA00023211"/>
    </source>
</evidence>
<dbReference type="GO" id="GO:0005737">
    <property type="term" value="C:cytoplasm"/>
    <property type="evidence" value="ECO:0007669"/>
    <property type="project" value="TreeGrafter"/>
</dbReference>
<accession>A0A1Y0I8A7</accession>
<dbReference type="AlphaFoldDB" id="A0A1Y0I8A7"/>
<keyword evidence="2" id="KW-0547">Nucleotide-binding</keyword>
<evidence type="ECO:0000259" key="3">
    <source>
        <dbReference type="PROSITE" id="PS50975"/>
    </source>
</evidence>
<dbReference type="NCBIfam" id="NF038074">
    <property type="entry name" value="fam_STM4014"/>
    <property type="match status" value="1"/>
</dbReference>
<keyword evidence="1" id="KW-0464">Manganese</keyword>
<dbReference type="InterPro" id="IPR047778">
    <property type="entry name" value="STM4014-like"/>
</dbReference>